<sequence>MKQLIFVLLSVVTALSAKAQENDHGAEQLKKQLSLFLTHHPSSNLYLQLDKNIYSPEETIWFKAYLLSDTVTANKVLYVRITDEDKEIVLNAQFPMYDIRSHGDIQLRSNLEEGKYTLYAYTDRMISYGDTNVFVQRIQIKKMTGKKLEAEAQVSDTTQLVRGGKVQVVTVIRESGKPAKNVKGEYELLAGEKAIKYGRLSTNLFGEAFINFTYPELKDNQSLKINMLFCRDNDYAELSLNLPHEGNPLKVSIYPEGGQLLAGVSGKVAIEVLDIHQNPIPTELLVKNAGRLIAKLRTNKQGIATLSLKPELGATYTVETAGKKKQTIAFPEIIKPAGYSLKLHRNKEEIEVTVYNKNKAGNALLVLRSAKEVLWSQSLKIPPDDSVKVTIPAAGFPKNILSLAVLDGENKPQTERLFLNKAQEDYRVSISTDRKDYGLQKKVTVTVKISDTRGNPVVANLAVGATEKNRIDSAGYRTILQSWYYHPFEHASRNRLLSAKSANETDALLMANTWGNNQWKTISDYQPTSPPLRLDNTDAAIGMVIPTGKKEIEEIDIKSTDINFSLAELNKRNILQTRRFTIKLDKNRMFMIPASELLSRKGKEWMLDIYKVIKPAPQVNFEVQWKDHDIHYDNIVVKGRSLFVPEIVTFFSRLKNPGVSDFKMNGINQLAEVTVGGKDEIIRKRLKDKCADWVCGYNNINCSRHPTGTKPVKGQTYFKRSKGIVNLVTNIGCDNYRDVSYIKNITIPEEFYLPDYDSAPFGKFDPRSTIYWNPNLVTDANGTATFSFFTSDIMGEFEIIAQGLEVNTFTPLMGKGNFKVAGQ</sequence>
<keyword evidence="3" id="KW-1185">Reference proteome</keyword>
<dbReference type="EMBL" id="CP001681">
    <property type="protein sequence ID" value="ACU02777.1"/>
    <property type="molecule type" value="Genomic_DNA"/>
</dbReference>
<dbReference type="eggNOG" id="COG2373">
    <property type="taxonomic scope" value="Bacteria"/>
</dbReference>
<dbReference type="RefSeq" id="WP_012780730.1">
    <property type="nucleotide sequence ID" value="NC_013061.1"/>
</dbReference>
<accession>C6Y0L6</accession>
<protein>
    <recommendedName>
        <fullName evidence="4">Macroglobulin domain-containing protein</fullName>
    </recommendedName>
</protein>
<dbReference type="STRING" id="485917.Phep_0554"/>
<reference evidence="2 3" key="1">
    <citation type="journal article" date="2009" name="Stand. Genomic Sci.">
        <title>Complete genome sequence of Pedobacter heparinus type strain (HIM 762-3).</title>
        <authorList>
            <person name="Han C."/>
            <person name="Spring S."/>
            <person name="Lapidus A."/>
            <person name="Del Rio T.G."/>
            <person name="Tice H."/>
            <person name="Copeland A."/>
            <person name="Cheng J.F."/>
            <person name="Lucas S."/>
            <person name="Chen F."/>
            <person name="Nolan M."/>
            <person name="Bruce D."/>
            <person name="Goodwin L."/>
            <person name="Pitluck S."/>
            <person name="Ivanova N."/>
            <person name="Mavromatis K."/>
            <person name="Mikhailova N."/>
            <person name="Pati A."/>
            <person name="Chen A."/>
            <person name="Palaniappan K."/>
            <person name="Land M."/>
            <person name="Hauser L."/>
            <person name="Chang Y.J."/>
            <person name="Jeffries C.C."/>
            <person name="Saunders E."/>
            <person name="Chertkov O."/>
            <person name="Brettin T."/>
            <person name="Goker M."/>
            <person name="Rohde M."/>
            <person name="Bristow J."/>
            <person name="Eisen J.A."/>
            <person name="Markowitz V."/>
            <person name="Hugenholtz P."/>
            <person name="Kyrpides N.C."/>
            <person name="Klenk H.P."/>
            <person name="Detter J.C."/>
        </authorList>
    </citation>
    <scope>NUCLEOTIDE SEQUENCE [LARGE SCALE GENOMIC DNA]</scope>
    <source>
        <strain evidence="3">ATCC 13125 / DSM 2366 / CIP 104194 / JCM 7457 / NBRC 12017 / NCIMB 9290 / NRRL B-14731 / HIM 762-3</strain>
    </source>
</reference>
<dbReference type="AlphaFoldDB" id="C6Y0L6"/>
<evidence type="ECO:0008006" key="4">
    <source>
        <dbReference type="Google" id="ProtNLM"/>
    </source>
</evidence>
<keyword evidence="1" id="KW-0732">Signal</keyword>
<feature type="chain" id="PRO_5002974536" description="Macroglobulin domain-containing protein" evidence="1">
    <location>
        <begin position="20"/>
        <end position="823"/>
    </location>
</feature>
<organism evidence="2 3">
    <name type="scientific">Pedobacter heparinus (strain ATCC 13125 / DSM 2366 / CIP 104194 / JCM 7457 / NBRC 12017 / NCIMB 9290 / NRRL B-14731 / HIM 762-3)</name>
    <dbReference type="NCBI Taxonomy" id="485917"/>
    <lineage>
        <taxon>Bacteria</taxon>
        <taxon>Pseudomonadati</taxon>
        <taxon>Bacteroidota</taxon>
        <taxon>Sphingobacteriia</taxon>
        <taxon>Sphingobacteriales</taxon>
        <taxon>Sphingobacteriaceae</taxon>
        <taxon>Pedobacter</taxon>
    </lineage>
</organism>
<evidence type="ECO:0000256" key="1">
    <source>
        <dbReference type="SAM" id="SignalP"/>
    </source>
</evidence>
<dbReference type="Proteomes" id="UP000000852">
    <property type="component" value="Chromosome"/>
</dbReference>
<gene>
    <name evidence="2" type="ordered locus">Phep_0554</name>
</gene>
<name>C6Y0L6_PEDHD</name>
<dbReference type="Gene3D" id="2.60.40.1930">
    <property type="match status" value="1"/>
</dbReference>
<dbReference type="OrthoDB" id="609485at2"/>
<dbReference type="HOGENOM" id="CLU_013214_1_0_10"/>
<evidence type="ECO:0000313" key="3">
    <source>
        <dbReference type="Proteomes" id="UP000000852"/>
    </source>
</evidence>
<proteinExistence type="predicted"/>
<dbReference type="KEGG" id="phe:Phep_0554"/>
<evidence type="ECO:0000313" key="2">
    <source>
        <dbReference type="EMBL" id="ACU02777.1"/>
    </source>
</evidence>
<feature type="signal peptide" evidence="1">
    <location>
        <begin position="1"/>
        <end position="19"/>
    </location>
</feature>